<organism evidence="2 3">
    <name type="scientific">Rhizopus microsporus ATCC 52813</name>
    <dbReference type="NCBI Taxonomy" id="1340429"/>
    <lineage>
        <taxon>Eukaryota</taxon>
        <taxon>Fungi</taxon>
        <taxon>Fungi incertae sedis</taxon>
        <taxon>Mucoromycota</taxon>
        <taxon>Mucoromycotina</taxon>
        <taxon>Mucoromycetes</taxon>
        <taxon>Mucorales</taxon>
        <taxon>Mucorineae</taxon>
        <taxon>Rhizopodaceae</taxon>
        <taxon>Rhizopus</taxon>
    </lineage>
</organism>
<keyword evidence="3" id="KW-1185">Reference proteome</keyword>
<protein>
    <submittedName>
        <fullName evidence="2">Uncharacterized protein</fullName>
    </submittedName>
</protein>
<dbReference type="EMBL" id="KZ303858">
    <property type="protein sequence ID" value="PHZ09530.1"/>
    <property type="molecule type" value="Genomic_DNA"/>
</dbReference>
<feature type="region of interest" description="Disordered" evidence="1">
    <location>
        <begin position="54"/>
        <end position="79"/>
    </location>
</feature>
<dbReference type="Proteomes" id="UP000242254">
    <property type="component" value="Unassembled WGS sequence"/>
</dbReference>
<sequence length="79" mass="8750">MSDQAIELSSAPFAPHSNIKKRKTTHNGSSQQPSSFEHELLALNEHMDLDIKVENTEAAWARPPPPPIDPSKDSIGNYK</sequence>
<name>A0A2G4SL86_RHIZD</name>
<dbReference type="RefSeq" id="XP_023463238.1">
    <property type="nucleotide sequence ID" value="XM_023611644.1"/>
</dbReference>
<reference evidence="2 3" key="1">
    <citation type="journal article" date="2016" name="Proc. Natl. Acad. Sci. U.S.A.">
        <title>Lipid metabolic changes in an early divergent fungus govern the establishment of a mutualistic symbiosis with endobacteria.</title>
        <authorList>
            <person name="Lastovetsky O.A."/>
            <person name="Gaspar M.L."/>
            <person name="Mondo S.J."/>
            <person name="LaButti K.M."/>
            <person name="Sandor L."/>
            <person name="Grigoriev I.V."/>
            <person name="Henry S.A."/>
            <person name="Pawlowska T.E."/>
        </authorList>
    </citation>
    <scope>NUCLEOTIDE SEQUENCE [LARGE SCALE GENOMIC DNA]</scope>
    <source>
        <strain evidence="2 3">ATCC 52813</strain>
    </source>
</reference>
<dbReference type="GeneID" id="35442633"/>
<proteinExistence type="predicted"/>
<gene>
    <name evidence="2" type="ORF">RHIMIDRAFT_263043</name>
</gene>
<feature type="compositionally biased region" description="Polar residues" evidence="1">
    <location>
        <begin position="26"/>
        <end position="35"/>
    </location>
</feature>
<evidence type="ECO:0000313" key="2">
    <source>
        <dbReference type="EMBL" id="PHZ09530.1"/>
    </source>
</evidence>
<accession>A0A2G4SL86</accession>
<evidence type="ECO:0000256" key="1">
    <source>
        <dbReference type="SAM" id="MobiDB-lite"/>
    </source>
</evidence>
<dbReference type="AlphaFoldDB" id="A0A2G4SL86"/>
<feature type="region of interest" description="Disordered" evidence="1">
    <location>
        <begin position="1"/>
        <end position="42"/>
    </location>
</feature>
<evidence type="ECO:0000313" key="3">
    <source>
        <dbReference type="Proteomes" id="UP000242254"/>
    </source>
</evidence>
<dbReference type="STRING" id="1340429.A0A2G4SL86"/>